<accession>A0A1G5AZW2</accession>
<dbReference type="HAMAP" id="MF_00532_B">
    <property type="entry name" value="Ribosomal_uS9_B"/>
    <property type="match status" value="1"/>
</dbReference>
<organism evidence="7 8">
    <name type="scientific">Desulfoluna spongiiphila</name>
    <dbReference type="NCBI Taxonomy" id="419481"/>
    <lineage>
        <taxon>Bacteria</taxon>
        <taxon>Pseudomonadati</taxon>
        <taxon>Thermodesulfobacteriota</taxon>
        <taxon>Desulfobacteria</taxon>
        <taxon>Desulfobacterales</taxon>
        <taxon>Desulfolunaceae</taxon>
        <taxon>Desulfoluna</taxon>
    </lineage>
</organism>
<dbReference type="SUPFAM" id="SSF54211">
    <property type="entry name" value="Ribosomal protein S5 domain 2-like"/>
    <property type="match status" value="1"/>
</dbReference>
<evidence type="ECO:0000313" key="8">
    <source>
        <dbReference type="Proteomes" id="UP000198870"/>
    </source>
</evidence>
<evidence type="ECO:0000256" key="1">
    <source>
        <dbReference type="ARBA" id="ARBA00005251"/>
    </source>
</evidence>
<sequence>MEKENVFYATGKRKNGIARTWLTPGSGKITVNSKPVEEAFPNPMARLVLASPLALVEAQEAYDVNVKVKGGGIMGQAGAIRHGITKALLLADPELRDVLKRAGFITRDSRVKERKKYGQKGARARFQFSKR</sequence>
<gene>
    <name evidence="5" type="primary">rpsI</name>
    <name evidence="7" type="ORF">SAMN05216233_101546</name>
</gene>
<proteinExistence type="inferred from homology"/>
<dbReference type="GO" id="GO:0003735">
    <property type="term" value="F:structural constituent of ribosome"/>
    <property type="evidence" value="ECO:0007669"/>
    <property type="project" value="InterPro"/>
</dbReference>
<dbReference type="RefSeq" id="WP_092207939.1">
    <property type="nucleotide sequence ID" value="NZ_FMUX01000001.1"/>
</dbReference>
<evidence type="ECO:0000256" key="3">
    <source>
        <dbReference type="ARBA" id="ARBA00023274"/>
    </source>
</evidence>
<dbReference type="EMBL" id="FMUX01000001">
    <property type="protein sequence ID" value="SCX83402.1"/>
    <property type="molecule type" value="Genomic_DNA"/>
</dbReference>
<reference evidence="7 8" key="1">
    <citation type="submission" date="2016-10" db="EMBL/GenBank/DDBJ databases">
        <authorList>
            <person name="de Groot N.N."/>
        </authorList>
    </citation>
    <scope>NUCLEOTIDE SEQUENCE [LARGE SCALE GENOMIC DNA]</scope>
    <source>
        <strain evidence="7 8">AA1</strain>
    </source>
</reference>
<dbReference type="InterPro" id="IPR023035">
    <property type="entry name" value="Ribosomal_uS9_bac/plastid"/>
</dbReference>
<dbReference type="AlphaFoldDB" id="A0A1G5AZW2"/>
<dbReference type="Gene3D" id="3.30.230.10">
    <property type="match status" value="1"/>
</dbReference>
<protein>
    <recommendedName>
        <fullName evidence="4 5">Small ribosomal subunit protein uS9</fullName>
    </recommendedName>
</protein>
<dbReference type="GO" id="GO:0022627">
    <property type="term" value="C:cytosolic small ribosomal subunit"/>
    <property type="evidence" value="ECO:0007669"/>
    <property type="project" value="TreeGrafter"/>
</dbReference>
<dbReference type="PANTHER" id="PTHR21569">
    <property type="entry name" value="RIBOSOMAL PROTEIN S9"/>
    <property type="match status" value="1"/>
</dbReference>
<comment type="similarity">
    <text evidence="1 5 6">Belongs to the universal ribosomal protein uS9 family.</text>
</comment>
<keyword evidence="8" id="KW-1185">Reference proteome</keyword>
<evidence type="ECO:0000256" key="5">
    <source>
        <dbReference type="HAMAP-Rule" id="MF_00532"/>
    </source>
</evidence>
<dbReference type="FunFam" id="3.30.230.10:FF:000001">
    <property type="entry name" value="30S ribosomal protein S9"/>
    <property type="match status" value="1"/>
</dbReference>
<dbReference type="InterPro" id="IPR000754">
    <property type="entry name" value="Ribosomal_uS9"/>
</dbReference>
<dbReference type="InterPro" id="IPR020574">
    <property type="entry name" value="Ribosomal_uS9_CS"/>
</dbReference>
<dbReference type="STRING" id="419481.SAMN05216233_101546"/>
<dbReference type="PROSITE" id="PS00360">
    <property type="entry name" value="RIBOSOMAL_S9"/>
    <property type="match status" value="1"/>
</dbReference>
<dbReference type="PANTHER" id="PTHR21569:SF1">
    <property type="entry name" value="SMALL RIBOSOMAL SUBUNIT PROTEIN US9M"/>
    <property type="match status" value="1"/>
</dbReference>
<evidence type="ECO:0000256" key="2">
    <source>
        <dbReference type="ARBA" id="ARBA00022980"/>
    </source>
</evidence>
<dbReference type="OrthoDB" id="9803965at2"/>
<dbReference type="GO" id="GO:0003723">
    <property type="term" value="F:RNA binding"/>
    <property type="evidence" value="ECO:0007669"/>
    <property type="project" value="TreeGrafter"/>
</dbReference>
<dbReference type="NCBIfam" id="NF001099">
    <property type="entry name" value="PRK00132.1"/>
    <property type="match status" value="1"/>
</dbReference>
<evidence type="ECO:0000313" key="7">
    <source>
        <dbReference type="EMBL" id="SCX83402.1"/>
    </source>
</evidence>
<dbReference type="InterPro" id="IPR014721">
    <property type="entry name" value="Ribsml_uS5_D2-typ_fold_subgr"/>
</dbReference>
<evidence type="ECO:0000256" key="6">
    <source>
        <dbReference type="RuleBase" id="RU003815"/>
    </source>
</evidence>
<dbReference type="Proteomes" id="UP000198870">
    <property type="component" value="Unassembled WGS sequence"/>
</dbReference>
<keyword evidence="2 5" id="KW-0689">Ribosomal protein</keyword>
<keyword evidence="3 5" id="KW-0687">Ribonucleoprotein</keyword>
<dbReference type="Pfam" id="PF00380">
    <property type="entry name" value="Ribosomal_S9"/>
    <property type="match status" value="1"/>
</dbReference>
<dbReference type="GO" id="GO:0006412">
    <property type="term" value="P:translation"/>
    <property type="evidence" value="ECO:0007669"/>
    <property type="project" value="UniProtKB-UniRule"/>
</dbReference>
<evidence type="ECO:0000256" key="4">
    <source>
        <dbReference type="ARBA" id="ARBA00035259"/>
    </source>
</evidence>
<name>A0A1G5AZW2_9BACT</name>
<dbReference type="InterPro" id="IPR020568">
    <property type="entry name" value="Ribosomal_Su5_D2-typ_SF"/>
</dbReference>